<protein>
    <submittedName>
        <fullName evidence="2">Uncharacterized protein</fullName>
    </submittedName>
</protein>
<comment type="caution">
    <text evidence="2">The sequence shown here is derived from an EMBL/GenBank/DDBJ whole genome shotgun (WGS) entry which is preliminary data.</text>
</comment>
<evidence type="ECO:0000256" key="1">
    <source>
        <dbReference type="SAM" id="MobiDB-lite"/>
    </source>
</evidence>
<sequence length="66" mass="7683">MLKLVFIFWGLQDKTNSKQLCYKAALIYKNTSKHKTSNTRNKSSQKSIKRKSPNQQAINKLQNARN</sequence>
<reference evidence="2 3" key="1">
    <citation type="submission" date="2020-08" db="EMBL/GenBank/DDBJ databases">
        <authorList>
            <person name="Koutsovoulos G."/>
            <person name="Danchin GJ E."/>
        </authorList>
    </citation>
    <scope>NUCLEOTIDE SEQUENCE [LARGE SCALE GENOMIC DNA]</scope>
</reference>
<accession>A0A6V7WH59</accession>
<name>A0A6V7WH59_MELEN</name>
<organism evidence="2 3">
    <name type="scientific">Meloidogyne enterolobii</name>
    <name type="common">Root-knot nematode worm</name>
    <name type="synonym">Meloidogyne mayaguensis</name>
    <dbReference type="NCBI Taxonomy" id="390850"/>
    <lineage>
        <taxon>Eukaryota</taxon>
        <taxon>Metazoa</taxon>
        <taxon>Ecdysozoa</taxon>
        <taxon>Nematoda</taxon>
        <taxon>Chromadorea</taxon>
        <taxon>Rhabditida</taxon>
        <taxon>Tylenchina</taxon>
        <taxon>Tylenchomorpha</taxon>
        <taxon>Tylenchoidea</taxon>
        <taxon>Meloidogynidae</taxon>
        <taxon>Meloidogyninae</taxon>
        <taxon>Meloidogyne</taxon>
    </lineage>
</organism>
<evidence type="ECO:0000313" key="2">
    <source>
        <dbReference type="EMBL" id="CAD2186336.1"/>
    </source>
</evidence>
<dbReference type="Proteomes" id="UP000580250">
    <property type="component" value="Unassembled WGS sequence"/>
</dbReference>
<gene>
    <name evidence="2" type="ORF">MENT_LOCUS38823</name>
</gene>
<dbReference type="AlphaFoldDB" id="A0A6V7WH59"/>
<feature type="compositionally biased region" description="Polar residues" evidence="1">
    <location>
        <begin position="53"/>
        <end position="66"/>
    </location>
</feature>
<proteinExistence type="predicted"/>
<dbReference type="EMBL" id="CAJEWN010000583">
    <property type="protein sequence ID" value="CAD2186336.1"/>
    <property type="molecule type" value="Genomic_DNA"/>
</dbReference>
<feature type="region of interest" description="Disordered" evidence="1">
    <location>
        <begin position="33"/>
        <end position="66"/>
    </location>
</feature>
<evidence type="ECO:0000313" key="3">
    <source>
        <dbReference type="Proteomes" id="UP000580250"/>
    </source>
</evidence>